<organism evidence="2 3">
    <name type="scientific">Blautia producta</name>
    <dbReference type="NCBI Taxonomy" id="33035"/>
    <lineage>
        <taxon>Bacteria</taxon>
        <taxon>Bacillati</taxon>
        <taxon>Bacillota</taxon>
        <taxon>Clostridia</taxon>
        <taxon>Lachnospirales</taxon>
        <taxon>Lachnospiraceae</taxon>
        <taxon>Blautia</taxon>
    </lineage>
</organism>
<reference evidence="2 3" key="1">
    <citation type="submission" date="2019-04" db="EMBL/GenBank/DDBJ databases">
        <authorList>
            <person name="Schori C."/>
            <person name="Ahrens C."/>
        </authorList>
    </citation>
    <scope>NUCLEOTIDE SEQUENCE [LARGE SCALE GENOMIC DNA]</scope>
    <source>
        <strain evidence="2 3">DSM 2950</strain>
    </source>
</reference>
<evidence type="ECO:0008006" key="4">
    <source>
        <dbReference type="Google" id="ProtNLM"/>
    </source>
</evidence>
<accession>A0A7G5MSH3</accession>
<feature type="coiled-coil region" evidence="1">
    <location>
        <begin position="27"/>
        <end position="103"/>
    </location>
</feature>
<sequence length="189" mass="22902">MGITSEEMNILEVLFDNKLRPLYLQVNEKFEQVNKHLEENAEKMEARFEQIEKKYEWLEKKYERIDKKFEQIDRGFGQIDKRFEQIEESKNQIKTQLNKLETRPDCPEKEIADVRSELEQTKYIIENEIRQNIKIIAENHVDLKHRFADTLPDSQIHELYHLKVNQLESRLVILESRYEQLAQEQKKIV</sequence>
<evidence type="ECO:0000256" key="1">
    <source>
        <dbReference type="SAM" id="Coils"/>
    </source>
</evidence>
<dbReference type="SUPFAM" id="SSF57997">
    <property type="entry name" value="Tropomyosin"/>
    <property type="match status" value="1"/>
</dbReference>
<dbReference type="Proteomes" id="UP000515789">
    <property type="component" value="Chromosome"/>
</dbReference>
<dbReference type="AlphaFoldDB" id="A0A7G5MSH3"/>
<keyword evidence="1" id="KW-0175">Coiled coil</keyword>
<gene>
    <name evidence="2" type="ORF">E5259_08170</name>
</gene>
<dbReference type="RefSeq" id="WP_018598332.1">
    <property type="nucleotide sequence ID" value="NZ_AP031416.1"/>
</dbReference>
<dbReference type="Gene3D" id="3.90.20.10">
    <property type="match status" value="1"/>
</dbReference>
<proteinExistence type="predicted"/>
<evidence type="ECO:0000313" key="2">
    <source>
        <dbReference type="EMBL" id="QMW77566.1"/>
    </source>
</evidence>
<protein>
    <recommendedName>
        <fullName evidence="4">Chromosome partition protein Smc</fullName>
    </recommendedName>
</protein>
<evidence type="ECO:0000313" key="3">
    <source>
        <dbReference type="Proteomes" id="UP000515789"/>
    </source>
</evidence>
<dbReference type="EMBL" id="CP039126">
    <property type="protein sequence ID" value="QMW77566.1"/>
    <property type="molecule type" value="Genomic_DNA"/>
</dbReference>
<dbReference type="GeneID" id="75055618"/>
<name>A0A7G5MSH3_9FIRM</name>